<evidence type="ECO:0000313" key="2">
    <source>
        <dbReference type="EnsemblPlants" id="LPERR08G05070.1"/>
    </source>
</evidence>
<sequence length="112" mass="12037">MKRSDGKLETFQAKIFVTNELLKHVGDRWGLGGGGALGATPGEEHGTGEEGVPSEGKPRTEAEAEGAGVRCAEHGHPIRRAQAPRRRTAPSEARAHAKEAYPWFRCATSSVY</sequence>
<keyword evidence="3" id="KW-1185">Reference proteome</keyword>
<reference evidence="3" key="2">
    <citation type="submission" date="2013-12" db="EMBL/GenBank/DDBJ databases">
        <authorList>
            <person name="Yu Y."/>
            <person name="Lee S."/>
            <person name="de Baynast K."/>
            <person name="Wissotski M."/>
            <person name="Liu L."/>
            <person name="Talag J."/>
            <person name="Goicoechea J."/>
            <person name="Angelova A."/>
            <person name="Jetty R."/>
            <person name="Kudrna D."/>
            <person name="Golser W."/>
            <person name="Rivera L."/>
            <person name="Zhang J."/>
            <person name="Wing R."/>
        </authorList>
    </citation>
    <scope>NUCLEOTIDE SEQUENCE</scope>
</reference>
<accession>A0A0D9X570</accession>
<protein>
    <submittedName>
        <fullName evidence="2">Uncharacterized protein</fullName>
    </submittedName>
</protein>
<dbReference type="Proteomes" id="UP000032180">
    <property type="component" value="Chromosome 8"/>
</dbReference>
<name>A0A0D9X570_9ORYZ</name>
<feature type="compositionally biased region" description="Basic residues" evidence="1">
    <location>
        <begin position="77"/>
        <end position="88"/>
    </location>
</feature>
<dbReference type="Gramene" id="LPERR08G05070.1">
    <property type="protein sequence ID" value="LPERR08G05070.1"/>
    <property type="gene ID" value="LPERR08G05070"/>
</dbReference>
<proteinExistence type="predicted"/>
<reference evidence="2 3" key="1">
    <citation type="submission" date="2012-08" db="EMBL/GenBank/DDBJ databases">
        <title>Oryza genome evolution.</title>
        <authorList>
            <person name="Wing R.A."/>
        </authorList>
    </citation>
    <scope>NUCLEOTIDE SEQUENCE</scope>
</reference>
<evidence type="ECO:0000313" key="3">
    <source>
        <dbReference type="Proteomes" id="UP000032180"/>
    </source>
</evidence>
<dbReference type="AlphaFoldDB" id="A0A0D9X570"/>
<reference evidence="2" key="3">
    <citation type="submission" date="2015-04" db="UniProtKB">
        <authorList>
            <consortium name="EnsemblPlants"/>
        </authorList>
    </citation>
    <scope>IDENTIFICATION</scope>
</reference>
<organism evidence="2 3">
    <name type="scientific">Leersia perrieri</name>
    <dbReference type="NCBI Taxonomy" id="77586"/>
    <lineage>
        <taxon>Eukaryota</taxon>
        <taxon>Viridiplantae</taxon>
        <taxon>Streptophyta</taxon>
        <taxon>Embryophyta</taxon>
        <taxon>Tracheophyta</taxon>
        <taxon>Spermatophyta</taxon>
        <taxon>Magnoliopsida</taxon>
        <taxon>Liliopsida</taxon>
        <taxon>Poales</taxon>
        <taxon>Poaceae</taxon>
        <taxon>BOP clade</taxon>
        <taxon>Oryzoideae</taxon>
        <taxon>Oryzeae</taxon>
        <taxon>Oryzinae</taxon>
        <taxon>Leersia</taxon>
    </lineage>
</organism>
<dbReference type="HOGENOM" id="CLU_2149478_0_0_1"/>
<feature type="region of interest" description="Disordered" evidence="1">
    <location>
        <begin position="32"/>
        <end position="97"/>
    </location>
</feature>
<dbReference type="EnsemblPlants" id="LPERR08G05070.1">
    <property type="protein sequence ID" value="LPERR08G05070.1"/>
    <property type="gene ID" value="LPERR08G05070"/>
</dbReference>
<evidence type="ECO:0000256" key="1">
    <source>
        <dbReference type="SAM" id="MobiDB-lite"/>
    </source>
</evidence>